<protein>
    <recommendedName>
        <fullName evidence="3">Uroporphyrin-III c-methyltransferase</fullName>
    </recommendedName>
</protein>
<evidence type="ECO:0000313" key="2">
    <source>
        <dbReference type="Proteomes" id="UP000019102"/>
    </source>
</evidence>
<keyword evidence="2" id="KW-1185">Reference proteome</keyword>
<comment type="caution">
    <text evidence="1">The sequence shown here is derived from an EMBL/GenBank/DDBJ whole genome shotgun (WGS) entry which is preliminary data.</text>
</comment>
<dbReference type="PANTHER" id="PTHR36849">
    <property type="entry name" value="CYTOPLASMIC PROTEIN-RELATED"/>
    <property type="match status" value="1"/>
</dbReference>
<dbReference type="Pfam" id="PF22752">
    <property type="entry name" value="DUF488-N3i"/>
    <property type="match status" value="1"/>
</dbReference>
<evidence type="ECO:0008006" key="3">
    <source>
        <dbReference type="Google" id="ProtNLM"/>
    </source>
</evidence>
<dbReference type="eggNOG" id="COG3189">
    <property type="taxonomic scope" value="Bacteria"/>
</dbReference>
<organism evidence="1 2">
    <name type="scientific">Gracilibacillus boraciitolerans JCM 21714</name>
    <dbReference type="NCBI Taxonomy" id="1298598"/>
    <lineage>
        <taxon>Bacteria</taxon>
        <taxon>Bacillati</taxon>
        <taxon>Bacillota</taxon>
        <taxon>Bacilli</taxon>
        <taxon>Bacillales</taxon>
        <taxon>Bacillaceae</taxon>
        <taxon>Gracilibacillus</taxon>
    </lineage>
</organism>
<proteinExistence type="predicted"/>
<sequence>MVDRVWPRGVTKEKAKLDAWLKNIGPSPKLRKWFEHDPDKFQDFKEEYLQELKNDSEKKDALHQLEEYYYEHNGEITLVFATKELKYNHVVILKEILNK</sequence>
<gene>
    <name evidence="1" type="ORF">JCM21714_4697</name>
</gene>
<dbReference type="AlphaFoldDB" id="W4VQY1"/>
<dbReference type="PANTHER" id="PTHR36849:SF1">
    <property type="entry name" value="CYTOPLASMIC PROTEIN"/>
    <property type="match status" value="1"/>
</dbReference>
<accession>W4VQY1</accession>
<reference evidence="1 2" key="1">
    <citation type="journal article" date="2014" name="Genome Announc.">
        <title>Draft Genome Sequence of the Boron-Tolerant and Moderately Halotolerant Bacterium Gracilibacillus boraciitolerans JCM 21714T.</title>
        <authorList>
            <person name="Ahmed I."/>
            <person name="Oshima K."/>
            <person name="Suda W."/>
            <person name="Kitamura K."/>
            <person name="Iida T."/>
            <person name="Ohmori Y."/>
            <person name="Fujiwara T."/>
            <person name="Hattori M."/>
            <person name="Ohkuma M."/>
        </authorList>
    </citation>
    <scope>NUCLEOTIDE SEQUENCE [LARGE SCALE GENOMIC DNA]</scope>
    <source>
        <strain evidence="1 2">JCM 21714</strain>
    </source>
</reference>
<name>W4VQY1_9BACI</name>
<evidence type="ECO:0000313" key="1">
    <source>
        <dbReference type="EMBL" id="GAE95453.1"/>
    </source>
</evidence>
<dbReference type="Proteomes" id="UP000019102">
    <property type="component" value="Unassembled WGS sequence"/>
</dbReference>
<dbReference type="EMBL" id="BAVS01000061">
    <property type="protein sequence ID" value="GAE95453.1"/>
    <property type="molecule type" value="Genomic_DNA"/>
</dbReference>
<dbReference type="STRING" id="1298598.JCM21714_4697"/>
<dbReference type="InterPro" id="IPR052552">
    <property type="entry name" value="YeaO-like"/>
</dbReference>